<keyword evidence="1" id="KW-0812">Transmembrane</keyword>
<evidence type="ECO:0000313" key="3">
    <source>
        <dbReference type="Proteomes" id="UP000266091"/>
    </source>
</evidence>
<name>A0A388SF42_9BURK</name>
<gene>
    <name evidence="2" type="ORF">MESMUL_14330</name>
</gene>
<dbReference type="OrthoDB" id="5419086at2"/>
<dbReference type="EMBL" id="BGZJ01000001">
    <property type="protein sequence ID" value="GBO94079.1"/>
    <property type="molecule type" value="Genomic_DNA"/>
</dbReference>
<feature type="transmembrane region" description="Helical" evidence="1">
    <location>
        <begin position="117"/>
        <end position="140"/>
    </location>
</feature>
<sequence>MDFASYFGNLGLFGVALSAFLSSTILPGTSEAAVIAYEAAFPGRTAALFLTATLMNTAGAMTSWALGRFIPEGKKVSEPTLAKLRRFGTPLLFFSWVPVIGDALSLGAGLIRTPFIPALLFTLLGKGARYAAILGLFSLLKP</sequence>
<comment type="caution">
    <text evidence="2">The sequence shown here is derived from an EMBL/GenBank/DDBJ whole genome shotgun (WGS) entry which is preliminary data.</text>
</comment>
<dbReference type="PANTHER" id="PTHR42709:SF4">
    <property type="entry name" value="INNER MEMBRANE PROTEIN YQAA"/>
    <property type="match status" value="1"/>
</dbReference>
<reference evidence="2 3" key="1">
    <citation type="journal article" date="2018" name="Int. J. Syst. Evol. Microbiol.">
        <title>Mesosutterella multiformis gen. nov., sp. nov., a member of the family Sutterellaceae and Sutterella megalosphaeroides sp. nov., isolated from human faeces.</title>
        <authorList>
            <person name="Sakamoto M."/>
            <person name="Ikeyama N."/>
            <person name="Kunihiro T."/>
            <person name="Iino T."/>
            <person name="Yuki M."/>
            <person name="Ohkuma M."/>
        </authorList>
    </citation>
    <scope>NUCLEOTIDE SEQUENCE [LARGE SCALE GENOMIC DNA]</scope>
    <source>
        <strain evidence="2 3">4NBBH2</strain>
    </source>
</reference>
<evidence type="ECO:0000313" key="2">
    <source>
        <dbReference type="EMBL" id="GBO94079.1"/>
    </source>
</evidence>
<dbReference type="Proteomes" id="UP000266091">
    <property type="component" value="Unassembled WGS sequence"/>
</dbReference>
<keyword evidence="1" id="KW-1133">Transmembrane helix</keyword>
<feature type="transmembrane region" description="Helical" evidence="1">
    <location>
        <begin position="91"/>
        <end position="111"/>
    </location>
</feature>
<dbReference type="AlphaFoldDB" id="A0A388SF42"/>
<proteinExistence type="predicted"/>
<protein>
    <submittedName>
        <fullName evidence="2">Membrane protein</fullName>
    </submittedName>
</protein>
<keyword evidence="3" id="KW-1185">Reference proteome</keyword>
<keyword evidence="1" id="KW-0472">Membrane</keyword>
<dbReference type="InterPro" id="IPR051311">
    <property type="entry name" value="DedA_domain"/>
</dbReference>
<accession>A0A388SF42</accession>
<evidence type="ECO:0000256" key="1">
    <source>
        <dbReference type="SAM" id="Phobius"/>
    </source>
</evidence>
<dbReference type="RefSeq" id="WP_116270342.1">
    <property type="nucleotide sequence ID" value="NZ_BGZJ01000001.1"/>
</dbReference>
<feature type="transmembrane region" description="Helical" evidence="1">
    <location>
        <begin position="48"/>
        <end position="70"/>
    </location>
</feature>
<dbReference type="PANTHER" id="PTHR42709">
    <property type="entry name" value="ALKALINE PHOSPHATASE LIKE PROTEIN"/>
    <property type="match status" value="1"/>
</dbReference>
<organism evidence="2 3">
    <name type="scientific">Mesosutterella multiformis</name>
    <dbReference type="NCBI Taxonomy" id="2259133"/>
    <lineage>
        <taxon>Bacteria</taxon>
        <taxon>Pseudomonadati</taxon>
        <taxon>Pseudomonadota</taxon>
        <taxon>Betaproteobacteria</taxon>
        <taxon>Burkholderiales</taxon>
        <taxon>Sutterellaceae</taxon>
        <taxon>Mesosutterella</taxon>
    </lineage>
</organism>